<evidence type="ECO:0000256" key="4">
    <source>
        <dbReference type="ARBA" id="ARBA00023125"/>
    </source>
</evidence>
<feature type="domain" description="THAP-type" evidence="7">
    <location>
        <begin position="29"/>
        <end position="116"/>
    </location>
</feature>
<evidence type="ECO:0000256" key="1">
    <source>
        <dbReference type="ARBA" id="ARBA00022723"/>
    </source>
</evidence>
<keyword evidence="1" id="KW-0479">Metal-binding</keyword>
<evidence type="ECO:0000256" key="3">
    <source>
        <dbReference type="ARBA" id="ARBA00022833"/>
    </source>
</evidence>
<keyword evidence="2 5" id="KW-0863">Zinc-finger</keyword>
<feature type="signal peptide" evidence="6">
    <location>
        <begin position="1"/>
        <end position="26"/>
    </location>
</feature>
<reference evidence="8" key="1">
    <citation type="submission" date="2022-03" db="EMBL/GenBank/DDBJ databases">
        <authorList>
            <person name="Sayadi A."/>
        </authorList>
    </citation>
    <scope>NUCLEOTIDE SEQUENCE</scope>
</reference>
<evidence type="ECO:0000256" key="5">
    <source>
        <dbReference type="PROSITE-ProRule" id="PRU00309"/>
    </source>
</evidence>
<keyword evidence="6" id="KW-0732">Signal</keyword>
<dbReference type="GO" id="GO:0003677">
    <property type="term" value="F:DNA binding"/>
    <property type="evidence" value="ECO:0007669"/>
    <property type="project" value="UniProtKB-UniRule"/>
</dbReference>
<keyword evidence="9" id="KW-1185">Reference proteome</keyword>
<feature type="chain" id="PRO_5040268632" description="THAP-type domain-containing protein" evidence="6">
    <location>
        <begin position="27"/>
        <end position="312"/>
    </location>
</feature>
<sequence length="312" mass="35804">SSLLCIYLVFLSCCLYVWLILSDCSACLLERNVVFQKPCLSTANVQDSVSVWHRFPNPKKFMYVFVQWMDCIGNEAVRDMDPITVYNGYRVCHAHFTEEDNYGNNRLRKDAVPSLNLPDQQISNTTDEIRGSSRTESGLMHKVHVTRETHLSPKAKKLYKIASHLSRANRRLRCRRRLIRCTSSTTAVRNEALQQLDSTVATFIKSQITLASSKSWGCRYSLEDKLMGLILHKQSAEGSEERLRPPSLVNWTVTINGIIEIFEMLEQGNVNHLNYRRLNQDPIANFFGQMSQQGLETPIRLVVILKITSKLY</sequence>
<dbReference type="OrthoDB" id="6778722at2759"/>
<dbReference type="Pfam" id="PF05485">
    <property type="entry name" value="THAP"/>
    <property type="match status" value="1"/>
</dbReference>
<dbReference type="AlphaFoldDB" id="A0A9P0PE84"/>
<evidence type="ECO:0000259" key="7">
    <source>
        <dbReference type="PROSITE" id="PS50950"/>
    </source>
</evidence>
<dbReference type="Proteomes" id="UP001152888">
    <property type="component" value="Unassembled WGS sequence"/>
</dbReference>
<dbReference type="SMART" id="SM00980">
    <property type="entry name" value="THAP"/>
    <property type="match status" value="1"/>
</dbReference>
<dbReference type="InterPro" id="IPR006612">
    <property type="entry name" value="THAP_Znf"/>
</dbReference>
<name>A0A9P0PE84_ACAOB</name>
<dbReference type="PROSITE" id="PS50950">
    <property type="entry name" value="ZF_THAP"/>
    <property type="match status" value="1"/>
</dbReference>
<evidence type="ECO:0000256" key="6">
    <source>
        <dbReference type="SAM" id="SignalP"/>
    </source>
</evidence>
<comment type="caution">
    <text evidence="8">The sequence shown here is derived from an EMBL/GenBank/DDBJ whole genome shotgun (WGS) entry which is preliminary data.</text>
</comment>
<dbReference type="EMBL" id="CAKOFQ010006895">
    <property type="protein sequence ID" value="CAH1980458.1"/>
    <property type="molecule type" value="Genomic_DNA"/>
</dbReference>
<evidence type="ECO:0000313" key="9">
    <source>
        <dbReference type="Proteomes" id="UP001152888"/>
    </source>
</evidence>
<keyword evidence="3" id="KW-0862">Zinc</keyword>
<evidence type="ECO:0000313" key="8">
    <source>
        <dbReference type="EMBL" id="CAH1980458.1"/>
    </source>
</evidence>
<dbReference type="SUPFAM" id="SSF57716">
    <property type="entry name" value="Glucocorticoid receptor-like (DNA-binding domain)"/>
    <property type="match status" value="1"/>
</dbReference>
<keyword evidence="4 5" id="KW-0238">DNA-binding</keyword>
<proteinExistence type="predicted"/>
<evidence type="ECO:0000256" key="2">
    <source>
        <dbReference type="ARBA" id="ARBA00022771"/>
    </source>
</evidence>
<dbReference type="GO" id="GO:0008270">
    <property type="term" value="F:zinc ion binding"/>
    <property type="evidence" value="ECO:0007669"/>
    <property type="project" value="UniProtKB-KW"/>
</dbReference>
<gene>
    <name evidence="8" type="ORF">ACAOBT_LOCUS14005</name>
</gene>
<organism evidence="8 9">
    <name type="scientific">Acanthoscelides obtectus</name>
    <name type="common">Bean weevil</name>
    <name type="synonym">Bruchus obtectus</name>
    <dbReference type="NCBI Taxonomy" id="200917"/>
    <lineage>
        <taxon>Eukaryota</taxon>
        <taxon>Metazoa</taxon>
        <taxon>Ecdysozoa</taxon>
        <taxon>Arthropoda</taxon>
        <taxon>Hexapoda</taxon>
        <taxon>Insecta</taxon>
        <taxon>Pterygota</taxon>
        <taxon>Neoptera</taxon>
        <taxon>Endopterygota</taxon>
        <taxon>Coleoptera</taxon>
        <taxon>Polyphaga</taxon>
        <taxon>Cucujiformia</taxon>
        <taxon>Chrysomeloidea</taxon>
        <taxon>Chrysomelidae</taxon>
        <taxon>Bruchinae</taxon>
        <taxon>Bruchini</taxon>
        <taxon>Acanthoscelides</taxon>
    </lineage>
</organism>
<protein>
    <recommendedName>
        <fullName evidence="7">THAP-type domain-containing protein</fullName>
    </recommendedName>
</protein>
<accession>A0A9P0PE84</accession>
<feature type="non-terminal residue" evidence="8">
    <location>
        <position position="1"/>
    </location>
</feature>